<organism evidence="9 10">
    <name type="scientific">Actinomadura craniellae</name>
    <dbReference type="NCBI Taxonomy" id="2231787"/>
    <lineage>
        <taxon>Bacteria</taxon>
        <taxon>Bacillati</taxon>
        <taxon>Actinomycetota</taxon>
        <taxon>Actinomycetes</taxon>
        <taxon>Streptosporangiales</taxon>
        <taxon>Thermomonosporaceae</taxon>
        <taxon>Actinomadura</taxon>
    </lineage>
</organism>
<dbReference type="Gene3D" id="3.30.70.580">
    <property type="entry name" value="Pseudouridine synthase I, catalytic domain, N-terminal subdomain"/>
    <property type="match status" value="1"/>
</dbReference>
<dbReference type="EC" id="5.4.99.12" evidence="4"/>
<keyword evidence="2 4" id="KW-0819">tRNA processing</keyword>
<comment type="caution">
    <text evidence="9">The sequence shown here is derived from an EMBL/GenBank/DDBJ whole genome shotgun (WGS) entry which is preliminary data.</text>
</comment>
<evidence type="ECO:0000313" key="9">
    <source>
        <dbReference type="EMBL" id="RAY15461.1"/>
    </source>
</evidence>
<dbReference type="OrthoDB" id="9811823at2"/>
<dbReference type="InterPro" id="IPR020097">
    <property type="entry name" value="PsdUridine_synth_TruA_a/b_dom"/>
</dbReference>
<dbReference type="InterPro" id="IPR001406">
    <property type="entry name" value="PsdUridine_synth_TruA"/>
</dbReference>
<proteinExistence type="inferred from homology"/>
<dbReference type="GO" id="GO:0160147">
    <property type="term" value="F:tRNA pseudouridine(38-40) synthase activity"/>
    <property type="evidence" value="ECO:0007669"/>
    <property type="project" value="UniProtKB-EC"/>
</dbReference>
<dbReference type="FunFam" id="3.30.70.580:FF:000008">
    <property type="entry name" value="tRNA pseudouridine synthase A"/>
    <property type="match status" value="1"/>
</dbReference>
<dbReference type="InterPro" id="IPR020095">
    <property type="entry name" value="PsdUridine_synth_TruA_C"/>
</dbReference>
<feature type="binding site" evidence="4 6">
    <location>
        <position position="115"/>
    </location>
    <ligand>
        <name>substrate</name>
    </ligand>
</feature>
<evidence type="ECO:0000256" key="4">
    <source>
        <dbReference type="HAMAP-Rule" id="MF_00171"/>
    </source>
</evidence>
<dbReference type="PANTHER" id="PTHR11142">
    <property type="entry name" value="PSEUDOURIDYLATE SYNTHASE"/>
    <property type="match status" value="1"/>
</dbReference>
<evidence type="ECO:0000259" key="8">
    <source>
        <dbReference type="Pfam" id="PF01416"/>
    </source>
</evidence>
<dbReference type="Proteomes" id="UP000251891">
    <property type="component" value="Unassembled WGS sequence"/>
</dbReference>
<comment type="similarity">
    <text evidence="1 4 7">Belongs to the tRNA pseudouridine synthase TruA family.</text>
</comment>
<evidence type="ECO:0000313" key="10">
    <source>
        <dbReference type="Proteomes" id="UP000251891"/>
    </source>
</evidence>
<dbReference type="HAMAP" id="MF_00171">
    <property type="entry name" value="TruA"/>
    <property type="match status" value="1"/>
</dbReference>
<feature type="domain" description="Pseudouridine synthase I TruA alpha/beta" evidence="8">
    <location>
        <begin position="149"/>
        <end position="260"/>
    </location>
</feature>
<accession>A0A365H8R0</accession>
<protein>
    <recommendedName>
        <fullName evidence="4">tRNA pseudouridine synthase A</fullName>
        <ecNumber evidence="4">5.4.99.12</ecNumber>
    </recommendedName>
    <alternativeName>
        <fullName evidence="4">tRNA pseudouridine(38-40) synthase</fullName>
    </alternativeName>
    <alternativeName>
        <fullName evidence="4">tRNA pseudouridylate synthase I</fullName>
    </alternativeName>
    <alternativeName>
        <fullName evidence="4">tRNA-uridine isomerase I</fullName>
    </alternativeName>
</protein>
<evidence type="ECO:0000256" key="6">
    <source>
        <dbReference type="PIRSR" id="PIRSR001430-2"/>
    </source>
</evidence>
<dbReference type="AlphaFoldDB" id="A0A365H8R0"/>
<comment type="subunit">
    <text evidence="4">Homodimer.</text>
</comment>
<dbReference type="EMBL" id="QLYX01000004">
    <property type="protein sequence ID" value="RAY15461.1"/>
    <property type="molecule type" value="Genomic_DNA"/>
</dbReference>
<dbReference type="CDD" id="cd02570">
    <property type="entry name" value="PseudoU_synth_EcTruA"/>
    <property type="match status" value="1"/>
</dbReference>
<dbReference type="FunFam" id="3.30.70.660:FF:000003">
    <property type="entry name" value="tRNA pseudouridine synthase A"/>
    <property type="match status" value="1"/>
</dbReference>
<evidence type="ECO:0000256" key="7">
    <source>
        <dbReference type="RuleBase" id="RU003792"/>
    </source>
</evidence>
<reference evidence="9 10" key="1">
    <citation type="submission" date="2018-06" db="EMBL/GenBank/DDBJ databases">
        <title>Actinomadura craniellae sp. nov. isolated from marine sponge Craniella sp.</title>
        <authorList>
            <person name="Li L."/>
            <person name="Xu Q.H."/>
            <person name="Lin H.W."/>
            <person name="Lu Y.H."/>
        </authorList>
    </citation>
    <scope>NUCLEOTIDE SEQUENCE [LARGE SCALE GENOMIC DNA]</scope>
    <source>
        <strain evidence="9 10">LHW63021</strain>
    </source>
</reference>
<dbReference type="PANTHER" id="PTHR11142:SF0">
    <property type="entry name" value="TRNA PSEUDOURIDINE SYNTHASE-LIKE 1"/>
    <property type="match status" value="1"/>
</dbReference>
<evidence type="ECO:0000256" key="2">
    <source>
        <dbReference type="ARBA" id="ARBA00022694"/>
    </source>
</evidence>
<sequence>MVRLRLDIGYDGSDFAGWARQPEQRTVQGVIEDALGRLLRLDPPPVLTVAGRTDAGVHARGQVAHVVVPMAAYTTVNDTMPRRLARLLPPDVRVRRVAVAPDGFDARFSALSRRYAYRVGDDPMGVDPLRRHDVLWHPRPLDLGRMNAAAARLVGEHDFAAFCRRREGATSIRRLLRFEWAREEPAAGADSRGRGIVTATVEADAFCHSMVRALVGALLVVGDGRRDIDWPAEVLSAQVRDSAVNVAPAHGLSLEEIRYPGDEDLARRAQETRRVRTLPVP</sequence>
<dbReference type="PIRSF" id="PIRSF001430">
    <property type="entry name" value="tRNA_psdUrid_synth"/>
    <property type="match status" value="1"/>
</dbReference>
<dbReference type="SUPFAM" id="SSF55120">
    <property type="entry name" value="Pseudouridine synthase"/>
    <property type="match status" value="1"/>
</dbReference>
<feature type="active site" description="Nucleophile" evidence="4 5">
    <location>
        <position position="54"/>
    </location>
</feature>
<evidence type="ECO:0000256" key="3">
    <source>
        <dbReference type="ARBA" id="ARBA00023235"/>
    </source>
</evidence>
<comment type="caution">
    <text evidence="4">Lacks conserved residue(s) required for the propagation of feature annotation.</text>
</comment>
<comment type="function">
    <text evidence="4">Formation of pseudouridine at positions 38, 39 and 40 in the anticodon stem and loop of transfer RNAs.</text>
</comment>
<comment type="catalytic activity">
    <reaction evidence="4 7">
        <text>uridine(38/39/40) in tRNA = pseudouridine(38/39/40) in tRNA</text>
        <dbReference type="Rhea" id="RHEA:22376"/>
        <dbReference type="Rhea" id="RHEA-COMP:10085"/>
        <dbReference type="Rhea" id="RHEA-COMP:10087"/>
        <dbReference type="ChEBI" id="CHEBI:65314"/>
        <dbReference type="ChEBI" id="CHEBI:65315"/>
        <dbReference type="EC" id="5.4.99.12"/>
    </reaction>
</comment>
<keyword evidence="10" id="KW-1185">Reference proteome</keyword>
<evidence type="ECO:0000256" key="5">
    <source>
        <dbReference type="PIRSR" id="PIRSR001430-1"/>
    </source>
</evidence>
<name>A0A365H8R0_9ACTN</name>
<dbReference type="Pfam" id="PF01416">
    <property type="entry name" value="PseudoU_synth_1"/>
    <property type="match status" value="1"/>
</dbReference>
<gene>
    <name evidence="4" type="primary">truA</name>
    <name evidence="9" type="ORF">DPM19_10380</name>
</gene>
<dbReference type="GO" id="GO:0031119">
    <property type="term" value="P:tRNA pseudouridine synthesis"/>
    <property type="evidence" value="ECO:0007669"/>
    <property type="project" value="UniProtKB-UniRule"/>
</dbReference>
<dbReference type="NCBIfam" id="TIGR00071">
    <property type="entry name" value="hisT_truA"/>
    <property type="match status" value="1"/>
</dbReference>
<evidence type="ECO:0000256" key="1">
    <source>
        <dbReference type="ARBA" id="ARBA00009375"/>
    </source>
</evidence>
<keyword evidence="3 4" id="KW-0413">Isomerase</keyword>
<dbReference type="InterPro" id="IPR020103">
    <property type="entry name" value="PsdUridine_synth_cat_dom_sf"/>
</dbReference>
<dbReference type="GO" id="GO:0003723">
    <property type="term" value="F:RNA binding"/>
    <property type="evidence" value="ECO:0007669"/>
    <property type="project" value="InterPro"/>
</dbReference>
<dbReference type="InterPro" id="IPR020094">
    <property type="entry name" value="TruA/RsuA/RluB/E/F_N"/>
</dbReference>
<dbReference type="Gene3D" id="3.30.70.660">
    <property type="entry name" value="Pseudouridine synthase I, catalytic domain, C-terminal subdomain"/>
    <property type="match status" value="1"/>
</dbReference>